<dbReference type="AlphaFoldDB" id="A0A1E5RYB3"/>
<keyword evidence="2" id="KW-0547">Nucleotide-binding</keyword>
<proteinExistence type="inferred from homology"/>
<dbReference type="OrthoDB" id="9989112at2759"/>
<accession>A0A1E5RYB3</accession>
<dbReference type="GO" id="GO:0005768">
    <property type="term" value="C:endosome"/>
    <property type="evidence" value="ECO:0007669"/>
    <property type="project" value="UniProtKB-ARBA"/>
</dbReference>
<dbReference type="SMART" id="SM00176">
    <property type="entry name" value="RAN"/>
    <property type="match status" value="1"/>
</dbReference>
<dbReference type="Proteomes" id="UP000095358">
    <property type="component" value="Unassembled WGS sequence"/>
</dbReference>
<keyword evidence="5" id="KW-0449">Lipoprotein</keyword>
<evidence type="ECO:0000256" key="8">
    <source>
        <dbReference type="SAM" id="MobiDB-lite"/>
    </source>
</evidence>
<evidence type="ECO:0000256" key="1">
    <source>
        <dbReference type="ARBA" id="ARBA00006270"/>
    </source>
</evidence>
<dbReference type="InterPro" id="IPR001806">
    <property type="entry name" value="Small_GTPase"/>
</dbReference>
<name>A0A1E5RYB3_HANUV</name>
<evidence type="ECO:0000256" key="2">
    <source>
        <dbReference type="ARBA" id="ARBA00022741"/>
    </source>
</evidence>
<comment type="subcellular location">
    <subcellularLocation>
        <location evidence="7">Golgi apparatus membrane</location>
        <topology evidence="7">Lipid-anchor</topology>
    </subcellularLocation>
</comment>
<keyword evidence="3" id="KW-0342">GTP-binding</keyword>
<dbReference type="CDD" id="cd01868">
    <property type="entry name" value="Rab11_like"/>
    <property type="match status" value="1"/>
</dbReference>
<dbReference type="SMART" id="SM00175">
    <property type="entry name" value="RAB"/>
    <property type="match status" value="1"/>
</dbReference>
<comment type="caution">
    <text evidence="9">The sequence shown here is derived from an EMBL/GenBank/DDBJ whole genome shotgun (WGS) entry which is preliminary data.</text>
</comment>
<dbReference type="SMART" id="SM00174">
    <property type="entry name" value="RHO"/>
    <property type="match status" value="1"/>
</dbReference>
<dbReference type="Pfam" id="PF00071">
    <property type="entry name" value="Ras"/>
    <property type="match status" value="1"/>
</dbReference>
<keyword evidence="6" id="KW-0636">Prenylation</keyword>
<reference evidence="10" key="1">
    <citation type="journal article" date="2016" name="Genome Announc.">
        <title>Genome sequences of three species of Hanseniaspora isolated from spontaneous wine fermentations.</title>
        <authorList>
            <person name="Sternes P.R."/>
            <person name="Lee D."/>
            <person name="Kutyna D.R."/>
            <person name="Borneman A.R."/>
        </authorList>
    </citation>
    <scope>NUCLEOTIDE SEQUENCE [LARGE SCALE GENOMIC DNA]</scope>
    <source>
        <strain evidence="10">AWRI3580</strain>
    </source>
</reference>
<dbReference type="GO" id="GO:0005525">
    <property type="term" value="F:GTP binding"/>
    <property type="evidence" value="ECO:0007669"/>
    <property type="project" value="UniProtKB-KW"/>
</dbReference>
<protein>
    <submittedName>
        <fullName evidence="9">GTP-binding protein YPT31/YPT8</fullName>
    </submittedName>
</protein>
<gene>
    <name evidence="9" type="ORF">AWRI3580_g815</name>
</gene>
<evidence type="ECO:0000256" key="6">
    <source>
        <dbReference type="ARBA" id="ARBA00023289"/>
    </source>
</evidence>
<evidence type="ECO:0000256" key="4">
    <source>
        <dbReference type="ARBA" id="ARBA00023136"/>
    </source>
</evidence>
<evidence type="ECO:0000256" key="3">
    <source>
        <dbReference type="ARBA" id="ARBA00023134"/>
    </source>
</evidence>
<dbReference type="GO" id="GO:0005829">
    <property type="term" value="C:cytosol"/>
    <property type="evidence" value="ECO:0007669"/>
    <property type="project" value="GOC"/>
</dbReference>
<sequence>MSDADDNQYNYDYDLLYKLVLIGDSGVGKSNLLSRYSNNDFQINSKSTIGVEFATKAVKVDGKIIKAQIWDTAGQERYRAITKAYYRGAVGALIVYDITNTKTYENCSDWLNILSTNLENNDIVIGLIGNKKDLQHQRSVPIEEAQEFARNNQLLFTETSALSNENVEKAFTQLITTIYENSKHQTGIETLTKNNNGSIDAGNTVSLTKNNKEKKSSSSGECC</sequence>
<dbReference type="GO" id="GO:0006887">
    <property type="term" value="P:exocytosis"/>
    <property type="evidence" value="ECO:0007669"/>
    <property type="project" value="UniProtKB-ARBA"/>
</dbReference>
<dbReference type="GO" id="GO:0034498">
    <property type="term" value="P:early endosome to Golgi transport"/>
    <property type="evidence" value="ECO:0007669"/>
    <property type="project" value="UniProtKB-ARBA"/>
</dbReference>
<dbReference type="NCBIfam" id="TIGR00231">
    <property type="entry name" value="small_GTP"/>
    <property type="match status" value="1"/>
</dbReference>
<keyword evidence="10" id="KW-1185">Reference proteome</keyword>
<feature type="region of interest" description="Disordered" evidence="8">
    <location>
        <begin position="190"/>
        <end position="223"/>
    </location>
</feature>
<feature type="compositionally biased region" description="Polar residues" evidence="8">
    <location>
        <begin position="190"/>
        <end position="208"/>
    </location>
</feature>
<dbReference type="SMART" id="SM00173">
    <property type="entry name" value="RAS"/>
    <property type="match status" value="1"/>
</dbReference>
<dbReference type="FunFam" id="3.40.50.300:FF:000067">
    <property type="entry name" value="ras-related protein RABA1f"/>
    <property type="match status" value="1"/>
</dbReference>
<evidence type="ECO:0000256" key="7">
    <source>
        <dbReference type="ARBA" id="ARBA00037794"/>
    </source>
</evidence>
<dbReference type="SUPFAM" id="SSF52540">
    <property type="entry name" value="P-loop containing nucleoside triphosphate hydrolases"/>
    <property type="match status" value="1"/>
</dbReference>
<dbReference type="GO" id="GO:0003924">
    <property type="term" value="F:GTPase activity"/>
    <property type="evidence" value="ECO:0007669"/>
    <property type="project" value="InterPro"/>
</dbReference>
<comment type="similarity">
    <text evidence="1">Belongs to the small GTPase superfamily. Rab family.</text>
</comment>
<dbReference type="VEuPathDB" id="FungiDB:AWRI3580_g815"/>
<organism evidence="9 10">
    <name type="scientific">Hanseniaspora uvarum</name>
    <name type="common">Yeast</name>
    <name type="synonym">Kloeckera apiculata</name>
    <dbReference type="NCBI Taxonomy" id="29833"/>
    <lineage>
        <taxon>Eukaryota</taxon>
        <taxon>Fungi</taxon>
        <taxon>Dikarya</taxon>
        <taxon>Ascomycota</taxon>
        <taxon>Saccharomycotina</taxon>
        <taxon>Saccharomycetes</taxon>
        <taxon>Saccharomycodales</taxon>
        <taxon>Saccharomycodaceae</taxon>
        <taxon>Hanseniaspora</taxon>
    </lineage>
</organism>
<dbReference type="STRING" id="29833.A0A1E5RYB3"/>
<evidence type="ECO:0000313" key="9">
    <source>
        <dbReference type="EMBL" id="OEJ91957.1"/>
    </source>
</evidence>
<evidence type="ECO:0000256" key="5">
    <source>
        <dbReference type="ARBA" id="ARBA00023288"/>
    </source>
</evidence>
<keyword evidence="4" id="KW-0472">Membrane</keyword>
<dbReference type="GO" id="GO:0000139">
    <property type="term" value="C:Golgi membrane"/>
    <property type="evidence" value="ECO:0007669"/>
    <property type="project" value="UniProtKB-SubCell"/>
</dbReference>
<evidence type="ECO:0000313" key="10">
    <source>
        <dbReference type="Proteomes" id="UP000095358"/>
    </source>
</evidence>
<dbReference type="InterPro" id="IPR027417">
    <property type="entry name" value="P-loop_NTPase"/>
</dbReference>
<dbReference type="PANTHER" id="PTHR47979">
    <property type="entry name" value="DRAB11-RELATED"/>
    <property type="match status" value="1"/>
</dbReference>
<dbReference type="PROSITE" id="PS51419">
    <property type="entry name" value="RAB"/>
    <property type="match status" value="1"/>
</dbReference>
<dbReference type="PROSITE" id="PS51421">
    <property type="entry name" value="RAS"/>
    <property type="match status" value="1"/>
</dbReference>
<dbReference type="InterPro" id="IPR050209">
    <property type="entry name" value="Rab_GTPases_membrane_traffic"/>
</dbReference>
<dbReference type="PRINTS" id="PR00449">
    <property type="entry name" value="RASTRNSFRMNG"/>
</dbReference>
<dbReference type="Gene3D" id="3.40.50.300">
    <property type="entry name" value="P-loop containing nucleotide triphosphate hydrolases"/>
    <property type="match status" value="1"/>
</dbReference>
<dbReference type="InterPro" id="IPR005225">
    <property type="entry name" value="Small_GTP-bd"/>
</dbReference>
<dbReference type="EMBL" id="LPNN01000002">
    <property type="protein sequence ID" value="OEJ91957.1"/>
    <property type="molecule type" value="Genomic_DNA"/>
</dbReference>